<evidence type="ECO:0000313" key="8">
    <source>
        <dbReference type="Proteomes" id="UP000005204"/>
    </source>
</evidence>
<dbReference type="AlphaFoldDB" id="A0A8R1WH84"/>
<keyword evidence="5" id="KW-0472">Membrane</keyword>
<evidence type="ECO:0000256" key="3">
    <source>
        <dbReference type="ARBA" id="ARBA00022525"/>
    </source>
</evidence>
<evidence type="ECO:0000256" key="2">
    <source>
        <dbReference type="ARBA" id="ARBA00010701"/>
    </source>
</evidence>
<comment type="subcellular location">
    <subcellularLocation>
        <location evidence="1">Secreted</location>
    </subcellularLocation>
</comment>
<dbReference type="Pfam" id="PF00151">
    <property type="entry name" value="Lipase"/>
    <property type="match status" value="1"/>
</dbReference>
<dbReference type="SUPFAM" id="SSF53474">
    <property type="entry name" value="alpha/beta-Hydrolases"/>
    <property type="match status" value="1"/>
</dbReference>
<protein>
    <recommendedName>
        <fullName evidence="6">Lipase domain-containing protein</fullName>
    </recommendedName>
</protein>
<keyword evidence="3" id="KW-0964">Secreted</keyword>
<accession>A0A8R1WH84</accession>
<dbReference type="InterPro" id="IPR029058">
    <property type="entry name" value="AB_hydrolase_fold"/>
</dbReference>
<feature type="transmembrane region" description="Helical" evidence="5">
    <location>
        <begin position="20"/>
        <end position="39"/>
    </location>
</feature>
<dbReference type="PANTHER" id="PTHR11610:SF178">
    <property type="entry name" value="LIPASE MEMBER H-A-LIKE PROTEIN"/>
    <property type="match status" value="1"/>
</dbReference>
<feature type="domain" description="Lipase" evidence="6">
    <location>
        <begin position="55"/>
        <end position="322"/>
    </location>
</feature>
<keyword evidence="5" id="KW-1133">Transmembrane helix</keyword>
<reference evidence="8" key="1">
    <citation type="journal article" date="2008" name="Insect Biochem. Mol. Biol.">
        <title>The genome of a lepidopteran model insect, the silkworm Bombyx mori.</title>
        <authorList>
            <consortium name="International Silkworm Genome Consortium"/>
        </authorList>
    </citation>
    <scope>NUCLEOTIDE SEQUENCE [LARGE SCALE GENOMIC DNA]</scope>
    <source>
        <strain evidence="8">p50T</strain>
    </source>
</reference>
<comment type="similarity">
    <text evidence="2 4">Belongs to the AB hydrolase superfamily. Lipase family.</text>
</comment>
<dbReference type="GeneID" id="101741009"/>
<dbReference type="EnsemblMetazoa" id="XM_004926617.4">
    <property type="protein sequence ID" value="XP_004926674.2"/>
    <property type="gene ID" value="LOC101741009"/>
</dbReference>
<dbReference type="Proteomes" id="UP000005204">
    <property type="component" value="Unassembled WGS sequence"/>
</dbReference>
<dbReference type="Gene3D" id="3.40.50.1820">
    <property type="entry name" value="alpha/beta hydrolase"/>
    <property type="match status" value="1"/>
</dbReference>
<organism evidence="7 8">
    <name type="scientific">Bombyx mori</name>
    <name type="common">Silk moth</name>
    <dbReference type="NCBI Taxonomy" id="7091"/>
    <lineage>
        <taxon>Eukaryota</taxon>
        <taxon>Metazoa</taxon>
        <taxon>Ecdysozoa</taxon>
        <taxon>Arthropoda</taxon>
        <taxon>Hexapoda</taxon>
        <taxon>Insecta</taxon>
        <taxon>Pterygota</taxon>
        <taxon>Neoptera</taxon>
        <taxon>Endopterygota</taxon>
        <taxon>Lepidoptera</taxon>
        <taxon>Glossata</taxon>
        <taxon>Ditrysia</taxon>
        <taxon>Bombycoidea</taxon>
        <taxon>Bombycidae</taxon>
        <taxon>Bombycinae</taxon>
        <taxon>Bombyx</taxon>
    </lineage>
</organism>
<dbReference type="PANTHER" id="PTHR11610">
    <property type="entry name" value="LIPASE"/>
    <property type="match status" value="1"/>
</dbReference>
<evidence type="ECO:0000259" key="6">
    <source>
        <dbReference type="Pfam" id="PF00151"/>
    </source>
</evidence>
<dbReference type="GO" id="GO:0005615">
    <property type="term" value="C:extracellular space"/>
    <property type="evidence" value="ECO:0007669"/>
    <property type="project" value="TreeGrafter"/>
</dbReference>
<dbReference type="RefSeq" id="XP_004926674.2">
    <property type="nucleotide sequence ID" value="XM_004926617.5"/>
</dbReference>
<sequence>MQRPRHAVDVSRSSLRKMNYLIYCVLLRAVCVSANWAPFKALLYSDWIECNHNKTLNLGVSEVQVYFYDFQNNFNTSYPIDVAVEGITSTYNLDVTRKLIFYVPGYKSQIDKNNPELVRQTFKDVQNTYLIIIDHSSYTSDRGGRFESYERSVSFVYYIGKALGKVLADLHNKGYPSKNIHCIGHSLGAQMLGHVGTTYTELTNEKVWRATGIDPAGPCFSNSLIQEQIRSGVAEYVEVYHCNAGELGTTAVLADIDFFMNKKGKKQPPCHEGLIPAKGDSDAAKCSHKECVKYYMLSVHHPTWYLAWACDKYDDFKHGKCAAHEVTIAGYHNPGNATGVFYVSTEGYGID</sequence>
<evidence type="ECO:0000313" key="7">
    <source>
        <dbReference type="EnsemblMetazoa" id="XP_004926674.2"/>
    </source>
</evidence>
<dbReference type="InterPro" id="IPR000734">
    <property type="entry name" value="TAG_lipase"/>
</dbReference>
<proteinExistence type="inferred from homology"/>
<dbReference type="GO" id="GO:0016298">
    <property type="term" value="F:lipase activity"/>
    <property type="evidence" value="ECO:0007669"/>
    <property type="project" value="InterPro"/>
</dbReference>
<evidence type="ECO:0000256" key="4">
    <source>
        <dbReference type="RuleBase" id="RU004262"/>
    </source>
</evidence>
<evidence type="ECO:0000256" key="1">
    <source>
        <dbReference type="ARBA" id="ARBA00004613"/>
    </source>
</evidence>
<dbReference type="InterPro" id="IPR013818">
    <property type="entry name" value="Lipase"/>
</dbReference>
<reference evidence="7" key="2">
    <citation type="submission" date="2022-06" db="UniProtKB">
        <authorList>
            <consortium name="EnsemblMetazoa"/>
        </authorList>
    </citation>
    <scope>IDENTIFICATION</scope>
    <source>
        <strain evidence="7">p50T (Dazao)</strain>
    </source>
</reference>
<dbReference type="GO" id="GO:0016042">
    <property type="term" value="P:lipid catabolic process"/>
    <property type="evidence" value="ECO:0007669"/>
    <property type="project" value="TreeGrafter"/>
</dbReference>
<dbReference type="KEGG" id="bmor:101741009"/>
<dbReference type="PRINTS" id="PR00821">
    <property type="entry name" value="TAGLIPASE"/>
</dbReference>
<name>A0A8R1WH84_BOMMO</name>
<evidence type="ECO:0000256" key="5">
    <source>
        <dbReference type="SAM" id="Phobius"/>
    </source>
</evidence>
<keyword evidence="5" id="KW-0812">Transmembrane</keyword>
<keyword evidence="8" id="KW-1185">Reference proteome</keyword>